<dbReference type="PANTHER" id="PTHR23267">
    <property type="entry name" value="IMMUNOGLOBULIN LIGHT CHAIN"/>
    <property type="match status" value="1"/>
</dbReference>
<dbReference type="SUPFAM" id="SSF48726">
    <property type="entry name" value="Immunoglobulin"/>
    <property type="match status" value="1"/>
</dbReference>
<dbReference type="Proteomes" id="UP001345963">
    <property type="component" value="Unassembled WGS sequence"/>
</dbReference>
<protein>
    <recommendedName>
        <fullName evidence="2">Ig-like domain-containing protein</fullName>
    </recommendedName>
</protein>
<dbReference type="InterPro" id="IPR050150">
    <property type="entry name" value="IgV_Light_Chain"/>
</dbReference>
<keyword evidence="4" id="KW-1185">Reference proteome</keyword>
<reference evidence="3 4" key="1">
    <citation type="submission" date="2021-07" db="EMBL/GenBank/DDBJ databases">
        <authorList>
            <person name="Palmer J.M."/>
        </authorList>
    </citation>
    <scope>NUCLEOTIDE SEQUENCE [LARGE SCALE GENOMIC DNA]</scope>
    <source>
        <strain evidence="3 4">AT_MEX2019</strain>
        <tissue evidence="3">Muscle</tissue>
    </source>
</reference>
<feature type="chain" id="PRO_5046434064" description="Ig-like domain-containing protein" evidence="1">
    <location>
        <begin position="19"/>
        <end position="124"/>
    </location>
</feature>
<dbReference type="Gene3D" id="2.60.40.10">
    <property type="entry name" value="Immunoglobulins"/>
    <property type="match status" value="1"/>
</dbReference>
<comment type="caution">
    <text evidence="3">The sequence shown here is derived from an EMBL/GenBank/DDBJ whole genome shotgun (WGS) entry which is preliminary data.</text>
</comment>
<evidence type="ECO:0000313" key="3">
    <source>
        <dbReference type="EMBL" id="MED6243014.1"/>
    </source>
</evidence>
<feature type="signal peptide" evidence="1">
    <location>
        <begin position="1"/>
        <end position="18"/>
    </location>
</feature>
<dbReference type="SMART" id="SM00409">
    <property type="entry name" value="IG"/>
    <property type="match status" value="1"/>
</dbReference>
<dbReference type="InterPro" id="IPR003598">
    <property type="entry name" value="Ig_sub2"/>
</dbReference>
<evidence type="ECO:0000313" key="4">
    <source>
        <dbReference type="Proteomes" id="UP001345963"/>
    </source>
</evidence>
<dbReference type="EMBL" id="JAHUTI010032343">
    <property type="protein sequence ID" value="MED6243014.1"/>
    <property type="molecule type" value="Genomic_DNA"/>
</dbReference>
<gene>
    <name evidence="3" type="ORF">ATANTOWER_013499</name>
</gene>
<dbReference type="SMART" id="SM00406">
    <property type="entry name" value="IGv"/>
    <property type="match status" value="1"/>
</dbReference>
<name>A0ABU7AZI5_9TELE</name>
<accession>A0ABU7AZI5</accession>
<dbReference type="PROSITE" id="PS50835">
    <property type="entry name" value="IG_LIKE"/>
    <property type="match status" value="1"/>
</dbReference>
<dbReference type="InterPro" id="IPR007110">
    <property type="entry name" value="Ig-like_dom"/>
</dbReference>
<feature type="domain" description="Ig-like" evidence="2">
    <location>
        <begin position="23"/>
        <end position="123"/>
    </location>
</feature>
<dbReference type="Pfam" id="PF07686">
    <property type="entry name" value="V-set"/>
    <property type="match status" value="1"/>
</dbReference>
<dbReference type="InterPro" id="IPR013106">
    <property type="entry name" value="Ig_V-set"/>
</dbReference>
<dbReference type="InterPro" id="IPR013783">
    <property type="entry name" value="Ig-like_fold"/>
</dbReference>
<dbReference type="SMART" id="SM00408">
    <property type="entry name" value="IGc2"/>
    <property type="match status" value="1"/>
</dbReference>
<proteinExistence type="predicted"/>
<dbReference type="InterPro" id="IPR036179">
    <property type="entry name" value="Ig-like_dom_sf"/>
</dbReference>
<evidence type="ECO:0000256" key="1">
    <source>
        <dbReference type="SAM" id="SignalP"/>
    </source>
</evidence>
<keyword evidence="1" id="KW-0732">Signal</keyword>
<organism evidence="3 4">
    <name type="scientific">Ataeniobius toweri</name>
    <dbReference type="NCBI Taxonomy" id="208326"/>
    <lineage>
        <taxon>Eukaryota</taxon>
        <taxon>Metazoa</taxon>
        <taxon>Chordata</taxon>
        <taxon>Craniata</taxon>
        <taxon>Vertebrata</taxon>
        <taxon>Euteleostomi</taxon>
        <taxon>Actinopterygii</taxon>
        <taxon>Neopterygii</taxon>
        <taxon>Teleostei</taxon>
        <taxon>Neoteleostei</taxon>
        <taxon>Acanthomorphata</taxon>
        <taxon>Ovalentaria</taxon>
        <taxon>Atherinomorphae</taxon>
        <taxon>Cyprinodontiformes</taxon>
        <taxon>Goodeidae</taxon>
        <taxon>Ataeniobius</taxon>
    </lineage>
</organism>
<dbReference type="InterPro" id="IPR003599">
    <property type="entry name" value="Ig_sub"/>
</dbReference>
<sequence length="124" mass="13544">MKMLLTLLLTTLGLLVQGSTQGTILTQTPGSQSVVPGQTVSFRCKVSPNPYYCFNWYFQKPGESPKLLIYCTNSRHSGISDRFTGTSSGNTDFTLTISGVQAEDAGIYYCQTGHYINSKATLTQ</sequence>
<evidence type="ECO:0000259" key="2">
    <source>
        <dbReference type="PROSITE" id="PS50835"/>
    </source>
</evidence>